<evidence type="ECO:0000313" key="13">
    <source>
        <dbReference type="Proteomes" id="UP000034911"/>
    </source>
</evidence>
<comment type="similarity">
    <text evidence="2 9">Belongs to the Orn/Lys/Arg decarboxylase class-II family.</text>
</comment>
<protein>
    <recommendedName>
        <fullName evidence="6">ornithine decarboxylase</fullName>
        <ecNumber evidence="6">4.1.1.17</ecNumber>
    </recommendedName>
</protein>
<dbReference type="PATRIC" id="fig|1619050.3.peg.394"/>
<dbReference type="InterPro" id="IPR022657">
    <property type="entry name" value="De-COase2_CS"/>
</dbReference>
<feature type="modified residue" description="N6-(pyridoxal phosphate)lysine" evidence="8">
    <location>
        <position position="67"/>
    </location>
</feature>
<evidence type="ECO:0000256" key="2">
    <source>
        <dbReference type="ARBA" id="ARBA00008872"/>
    </source>
</evidence>
<dbReference type="FunFam" id="3.20.20.10:FF:000008">
    <property type="entry name" value="Ornithine decarboxylase"/>
    <property type="match status" value="1"/>
</dbReference>
<evidence type="ECO:0000256" key="3">
    <source>
        <dbReference type="ARBA" id="ARBA00022898"/>
    </source>
</evidence>
<evidence type="ECO:0000313" key="12">
    <source>
        <dbReference type="EMBL" id="KKU13559.1"/>
    </source>
</evidence>
<dbReference type="AlphaFoldDB" id="A0A0G1MZ89"/>
<dbReference type="InterPro" id="IPR009006">
    <property type="entry name" value="Ala_racemase/Decarboxylase_C"/>
</dbReference>
<dbReference type="PROSITE" id="PS00878">
    <property type="entry name" value="ODR_DC_2_1"/>
    <property type="match status" value="1"/>
</dbReference>
<organism evidence="12 13">
    <name type="scientific">Candidatus Magasanikbacteria bacterium GW2011_GWC2_45_8</name>
    <dbReference type="NCBI Taxonomy" id="1619050"/>
    <lineage>
        <taxon>Bacteria</taxon>
        <taxon>Candidatus Magasanikiibacteriota</taxon>
    </lineage>
</organism>
<dbReference type="PANTHER" id="PTHR11482">
    <property type="entry name" value="ARGININE/DIAMINOPIMELATE/ORNITHINE DECARBOXYLASE"/>
    <property type="match status" value="1"/>
</dbReference>
<feature type="active site" description="Proton donor" evidence="8">
    <location>
        <position position="338"/>
    </location>
</feature>
<dbReference type="InterPro" id="IPR022644">
    <property type="entry name" value="De-COase2_N"/>
</dbReference>
<evidence type="ECO:0000256" key="4">
    <source>
        <dbReference type="ARBA" id="ARBA00023239"/>
    </source>
</evidence>
<dbReference type="GO" id="GO:0033387">
    <property type="term" value="P:putrescine biosynthetic process from arginine, via ornithine"/>
    <property type="evidence" value="ECO:0007669"/>
    <property type="project" value="TreeGrafter"/>
</dbReference>
<dbReference type="SUPFAM" id="SSF51419">
    <property type="entry name" value="PLP-binding barrel"/>
    <property type="match status" value="1"/>
</dbReference>
<accession>A0A0G1MZ89</accession>
<dbReference type="SUPFAM" id="SSF50621">
    <property type="entry name" value="Alanine racemase C-terminal domain-like"/>
    <property type="match status" value="1"/>
</dbReference>
<comment type="cofactor">
    <cofactor evidence="1 8">
        <name>pyridoxal 5'-phosphate</name>
        <dbReference type="ChEBI" id="CHEBI:597326"/>
    </cofactor>
</comment>
<feature type="domain" description="Orn/DAP/Arg decarboxylase 2 N-terminal" evidence="11">
    <location>
        <begin position="44"/>
        <end position="276"/>
    </location>
</feature>
<dbReference type="PANTHER" id="PTHR11482:SF6">
    <property type="entry name" value="ORNITHINE DECARBOXYLASE 1-RELATED"/>
    <property type="match status" value="1"/>
</dbReference>
<keyword evidence="3 8" id="KW-0663">Pyridoxal phosphate</keyword>
<dbReference type="PRINTS" id="PR01182">
    <property type="entry name" value="ORNDCRBXLASE"/>
</dbReference>
<dbReference type="EC" id="4.1.1.17" evidence="6"/>
<dbReference type="InterPro" id="IPR029066">
    <property type="entry name" value="PLP-binding_barrel"/>
</dbReference>
<dbReference type="Pfam" id="PF00278">
    <property type="entry name" value="Orn_DAP_Arg_deC"/>
    <property type="match status" value="1"/>
</dbReference>
<dbReference type="PROSITE" id="PS00879">
    <property type="entry name" value="ODR_DC_2_2"/>
    <property type="match status" value="1"/>
</dbReference>
<comment type="caution">
    <text evidence="12">The sequence shown here is derived from an EMBL/GenBank/DDBJ whole genome shotgun (WGS) entry which is preliminary data.</text>
</comment>
<evidence type="ECO:0000256" key="6">
    <source>
        <dbReference type="ARBA" id="ARBA00034138"/>
    </source>
</evidence>
<evidence type="ECO:0000256" key="9">
    <source>
        <dbReference type="RuleBase" id="RU003737"/>
    </source>
</evidence>
<evidence type="ECO:0000256" key="1">
    <source>
        <dbReference type="ARBA" id="ARBA00001933"/>
    </source>
</evidence>
<proteinExistence type="inferred from homology"/>
<sequence length="387" mass="43407">MDTTISPEAPRARAYFERLSTVSFVEAHSLKKKYGGPLLVLSRSRVRESYRSLTRALPNVRIFYAIKSNPHPDILKTLKEEGASFEVASYGELKQIMQFGVPARDILNTQPFLSEYDFTQCYKAGQRWFVFDNADQLNRLTRGTNDIDLLLRLSFPNRNCQVDLSYKFGATIKEANALIKEAVATGARVHGVSFHVGSQSYTTKNYLKALVAVRRLFDQLQHEGILLDTVDIGGGFPVPYTRPLPSIEHFSLPIRRKIYELFPGMNICAEPGRFICGLAQTLITSVNGKNIRRGVPWYYLDDGVYNSFSGKVYDHCVYSILTERTGVYTKSVLAGPTCDSFDIVSEDIMLPRLEIGDILLVPAMGAYSNVSSTTYNGFSQAKIITID</sequence>
<dbReference type="InterPro" id="IPR022643">
    <property type="entry name" value="De-COase2_C"/>
</dbReference>
<comment type="pathway">
    <text evidence="5">Amine and polyamine biosynthesis; putrescine biosynthesis via L-ornithine pathway; putrescine from L-ornithine: step 1/1.</text>
</comment>
<gene>
    <name evidence="12" type="ORF">UX20_C0018G0005</name>
</gene>
<dbReference type="Gene3D" id="3.20.20.10">
    <property type="entry name" value="Alanine racemase"/>
    <property type="match status" value="1"/>
</dbReference>
<feature type="domain" description="Orn/DAP/Arg decarboxylase 2 C-terminal" evidence="10">
    <location>
        <begin position="278"/>
        <end position="365"/>
    </location>
</feature>
<dbReference type="PRINTS" id="PR01179">
    <property type="entry name" value="ODADCRBXLASE"/>
</dbReference>
<dbReference type="Pfam" id="PF02784">
    <property type="entry name" value="Orn_Arg_deC_N"/>
    <property type="match status" value="1"/>
</dbReference>
<dbReference type="InterPro" id="IPR000183">
    <property type="entry name" value="Orn/DAP/Arg_de-COase"/>
</dbReference>
<dbReference type="InterPro" id="IPR022653">
    <property type="entry name" value="De-COase2_pyr-phos_BS"/>
</dbReference>
<evidence type="ECO:0000256" key="5">
    <source>
        <dbReference type="ARBA" id="ARBA00034115"/>
    </source>
</evidence>
<keyword evidence="4" id="KW-0456">Lyase</keyword>
<dbReference type="STRING" id="1619050.UX20_C0018G0005"/>
<reference evidence="12 13" key="1">
    <citation type="journal article" date="2015" name="Nature">
        <title>rRNA introns, odd ribosomes, and small enigmatic genomes across a large radiation of phyla.</title>
        <authorList>
            <person name="Brown C.T."/>
            <person name="Hug L.A."/>
            <person name="Thomas B.C."/>
            <person name="Sharon I."/>
            <person name="Castelle C.J."/>
            <person name="Singh A."/>
            <person name="Wilkins M.J."/>
            <person name="Williams K.H."/>
            <person name="Banfield J.F."/>
        </authorList>
    </citation>
    <scope>NUCLEOTIDE SEQUENCE [LARGE SCALE GENOMIC DNA]</scope>
</reference>
<name>A0A0G1MZ89_9BACT</name>
<dbReference type="EMBL" id="LCLH01000018">
    <property type="protein sequence ID" value="KKU13559.1"/>
    <property type="molecule type" value="Genomic_DNA"/>
</dbReference>
<dbReference type="GO" id="GO:0005737">
    <property type="term" value="C:cytoplasm"/>
    <property type="evidence" value="ECO:0007669"/>
    <property type="project" value="TreeGrafter"/>
</dbReference>
<dbReference type="GO" id="GO:0004586">
    <property type="term" value="F:ornithine decarboxylase activity"/>
    <property type="evidence" value="ECO:0007669"/>
    <property type="project" value="UniProtKB-EC"/>
</dbReference>
<dbReference type="Gene3D" id="2.40.37.10">
    <property type="entry name" value="Lyase, Ornithine Decarboxylase, Chain A, domain 1"/>
    <property type="match status" value="1"/>
</dbReference>
<evidence type="ECO:0000259" key="10">
    <source>
        <dbReference type="Pfam" id="PF00278"/>
    </source>
</evidence>
<dbReference type="InterPro" id="IPR002433">
    <property type="entry name" value="Orn_de-COase"/>
</dbReference>
<evidence type="ECO:0000256" key="8">
    <source>
        <dbReference type="PIRSR" id="PIRSR600183-50"/>
    </source>
</evidence>
<dbReference type="Proteomes" id="UP000034911">
    <property type="component" value="Unassembled WGS sequence"/>
</dbReference>
<dbReference type="CDD" id="cd00622">
    <property type="entry name" value="PLPDE_III_ODC"/>
    <property type="match status" value="1"/>
</dbReference>
<evidence type="ECO:0000259" key="11">
    <source>
        <dbReference type="Pfam" id="PF02784"/>
    </source>
</evidence>
<evidence type="ECO:0000256" key="7">
    <source>
        <dbReference type="ARBA" id="ARBA00049127"/>
    </source>
</evidence>
<comment type="catalytic activity">
    <reaction evidence="7">
        <text>L-ornithine + H(+) = putrescine + CO2</text>
        <dbReference type="Rhea" id="RHEA:22964"/>
        <dbReference type="ChEBI" id="CHEBI:15378"/>
        <dbReference type="ChEBI" id="CHEBI:16526"/>
        <dbReference type="ChEBI" id="CHEBI:46911"/>
        <dbReference type="ChEBI" id="CHEBI:326268"/>
        <dbReference type="EC" id="4.1.1.17"/>
    </reaction>
</comment>